<dbReference type="CAZy" id="GT2">
    <property type="family name" value="Glycosyltransferase Family 2"/>
</dbReference>
<dbReference type="GeneID" id="4463346"/>
<accession>A0B9R6</accession>
<proteinExistence type="predicted"/>
<sequence>MKPIDYIVPTWNSGTTLGITLESIKKYGNPNNIIIVDRNSEDNTLEIARRYGCKILTSESNLGTARIEGAKAAETELIGFVDSDVELTDGWRELLRHAWSGRERYKDVGVFGAYCEGPIIKDSPLVLYGRNGVFGCIITYRSLILDCPEMTKYSSDEDFAYGQCIFKKGLKWYIFPFLMQHHHDLTGISEYIRMRWYGAGLRIRDGFKLVNVRRIIGGAVVGIPMHNPNASYMENWRIRLNYFLGYIMYKKYYELNRSKNK</sequence>
<dbReference type="STRING" id="349307.Mthe_1674"/>
<dbReference type="CDD" id="cd00761">
    <property type="entry name" value="Glyco_tranf_GTA_type"/>
    <property type="match status" value="1"/>
</dbReference>
<comment type="subcellular location">
    <subcellularLocation>
        <location evidence="1">Cell membrane</location>
    </subcellularLocation>
</comment>
<evidence type="ECO:0000256" key="5">
    <source>
        <dbReference type="ARBA" id="ARBA00023136"/>
    </source>
</evidence>
<keyword evidence="2" id="KW-1003">Cell membrane</keyword>
<dbReference type="RefSeq" id="WP_011696818.1">
    <property type="nucleotide sequence ID" value="NC_008553.1"/>
</dbReference>
<keyword evidence="4 7" id="KW-0808">Transferase</keyword>
<dbReference type="GO" id="GO:0005886">
    <property type="term" value="C:plasma membrane"/>
    <property type="evidence" value="ECO:0007669"/>
    <property type="project" value="UniProtKB-SubCell"/>
</dbReference>
<protein>
    <submittedName>
        <fullName evidence="7">Glycosyl transferase, family 2</fullName>
    </submittedName>
</protein>
<gene>
    <name evidence="7" type="ordered locus">Mthe_1674</name>
</gene>
<dbReference type="EMBL" id="CP000477">
    <property type="protein sequence ID" value="ABK15440.1"/>
    <property type="molecule type" value="Genomic_DNA"/>
</dbReference>
<evidence type="ECO:0000256" key="2">
    <source>
        <dbReference type="ARBA" id="ARBA00022475"/>
    </source>
</evidence>
<keyword evidence="3" id="KW-0328">Glycosyltransferase</keyword>
<dbReference type="PANTHER" id="PTHR43646">
    <property type="entry name" value="GLYCOSYLTRANSFERASE"/>
    <property type="match status" value="1"/>
</dbReference>
<organism evidence="7 8">
    <name type="scientific">Methanothrix thermoacetophila (strain DSM 6194 / JCM 14653 / NBRC 101360 / PT)</name>
    <name type="common">Methanosaeta thermophila</name>
    <dbReference type="NCBI Taxonomy" id="349307"/>
    <lineage>
        <taxon>Archaea</taxon>
        <taxon>Methanobacteriati</taxon>
        <taxon>Methanobacteriota</taxon>
        <taxon>Stenosarchaea group</taxon>
        <taxon>Methanomicrobia</taxon>
        <taxon>Methanotrichales</taxon>
        <taxon>Methanotrichaceae</taxon>
        <taxon>Methanothrix</taxon>
    </lineage>
</organism>
<name>A0B9R6_METTP</name>
<dbReference type="Proteomes" id="UP000000674">
    <property type="component" value="Chromosome"/>
</dbReference>
<reference evidence="7 8" key="1">
    <citation type="submission" date="2006-10" db="EMBL/GenBank/DDBJ databases">
        <title>Complete sequence of Methanosaeta thermophila PT.</title>
        <authorList>
            <consortium name="US DOE Joint Genome Institute"/>
            <person name="Copeland A."/>
            <person name="Lucas S."/>
            <person name="Lapidus A."/>
            <person name="Barry K."/>
            <person name="Detter J.C."/>
            <person name="Glavina del Rio T."/>
            <person name="Hammon N."/>
            <person name="Israni S."/>
            <person name="Pitluck S."/>
            <person name="Chain P."/>
            <person name="Malfatti S."/>
            <person name="Shin M."/>
            <person name="Vergez L."/>
            <person name="Schmutz J."/>
            <person name="Larimer F."/>
            <person name="Land M."/>
            <person name="Hauser L."/>
            <person name="Kyrpides N."/>
            <person name="Kim E."/>
            <person name="Smith K.S."/>
            <person name="Ingram-Smith C."/>
            <person name="Richardson P."/>
        </authorList>
    </citation>
    <scope>NUCLEOTIDE SEQUENCE [LARGE SCALE GENOMIC DNA]</scope>
    <source>
        <strain evidence="8">DSM 6194 / JCM 14653 / NBRC 101360 / PT</strain>
    </source>
</reference>
<dbReference type="InterPro" id="IPR029044">
    <property type="entry name" value="Nucleotide-diphossugar_trans"/>
</dbReference>
<dbReference type="AlphaFoldDB" id="A0B9R6"/>
<dbReference type="SMR" id="A0B9R6"/>
<keyword evidence="5" id="KW-0472">Membrane</keyword>
<dbReference type="SUPFAM" id="SSF53448">
    <property type="entry name" value="Nucleotide-diphospho-sugar transferases"/>
    <property type="match status" value="1"/>
</dbReference>
<feature type="domain" description="Glycosyltransferase 2-like" evidence="6">
    <location>
        <begin position="7"/>
        <end position="95"/>
    </location>
</feature>
<keyword evidence="8" id="KW-1185">Reference proteome</keyword>
<dbReference type="OrthoDB" id="46222at2157"/>
<dbReference type="Gene3D" id="3.90.550.10">
    <property type="entry name" value="Spore Coat Polysaccharide Biosynthesis Protein SpsA, Chain A"/>
    <property type="match status" value="1"/>
</dbReference>
<evidence type="ECO:0000259" key="6">
    <source>
        <dbReference type="Pfam" id="PF00535"/>
    </source>
</evidence>
<evidence type="ECO:0000256" key="3">
    <source>
        <dbReference type="ARBA" id="ARBA00022676"/>
    </source>
</evidence>
<evidence type="ECO:0000256" key="4">
    <source>
        <dbReference type="ARBA" id="ARBA00022679"/>
    </source>
</evidence>
<dbReference type="KEGG" id="mtp:Mthe_1674"/>
<evidence type="ECO:0000256" key="1">
    <source>
        <dbReference type="ARBA" id="ARBA00004236"/>
    </source>
</evidence>
<evidence type="ECO:0000313" key="8">
    <source>
        <dbReference type="Proteomes" id="UP000000674"/>
    </source>
</evidence>
<dbReference type="InterPro" id="IPR001173">
    <property type="entry name" value="Glyco_trans_2-like"/>
</dbReference>
<dbReference type="Pfam" id="PF00535">
    <property type="entry name" value="Glycos_transf_2"/>
    <property type="match status" value="1"/>
</dbReference>
<dbReference type="HOGENOM" id="CLU_1060099_0_0_2"/>
<dbReference type="PANTHER" id="PTHR43646:SF2">
    <property type="entry name" value="GLYCOSYLTRANSFERASE 2-LIKE DOMAIN-CONTAINING PROTEIN"/>
    <property type="match status" value="1"/>
</dbReference>
<dbReference type="GO" id="GO:0016757">
    <property type="term" value="F:glycosyltransferase activity"/>
    <property type="evidence" value="ECO:0007669"/>
    <property type="project" value="UniProtKB-KW"/>
</dbReference>
<evidence type="ECO:0000313" key="7">
    <source>
        <dbReference type="EMBL" id="ABK15440.1"/>
    </source>
</evidence>